<dbReference type="OrthoDB" id="10441739at2759"/>
<organism evidence="3 4">
    <name type="scientific">Dothistroma septosporum (strain NZE10 / CBS 128990)</name>
    <name type="common">Red band needle blight fungus</name>
    <name type="synonym">Mycosphaerella pini</name>
    <dbReference type="NCBI Taxonomy" id="675120"/>
    <lineage>
        <taxon>Eukaryota</taxon>
        <taxon>Fungi</taxon>
        <taxon>Dikarya</taxon>
        <taxon>Ascomycota</taxon>
        <taxon>Pezizomycotina</taxon>
        <taxon>Dothideomycetes</taxon>
        <taxon>Dothideomycetidae</taxon>
        <taxon>Mycosphaerellales</taxon>
        <taxon>Mycosphaerellaceae</taxon>
        <taxon>Dothistroma</taxon>
    </lineage>
</organism>
<dbReference type="OMA" id="CKCETTS"/>
<proteinExistence type="predicted"/>
<keyword evidence="1" id="KW-0175">Coiled coil</keyword>
<dbReference type="Proteomes" id="UP000016933">
    <property type="component" value="Unassembled WGS sequence"/>
</dbReference>
<sequence length="507" mass="57225">MSHLLDSSSRMRDGDGHPYPTECSERIFASRPYDHVLICGHGIQTSEKERCGSNCALPATAERKIKNSAFACPVPHYAQDRRRLTKHNKVFLPKPGQIRLRFRRRELFGAEDSQGTNSERKYRNRAGSHQPRKRSRSPIRARPAQATVQREDESMDPAEVLNALVASDEAYKALLALTGPGVRPKKDGRFKTLQDFEFEFKEKAVAQALNNLCVLDTDKLRHRLVEAKGQHLAANPDFGRSDKEFGEELGKANLENRMGAGIDTGLDCSVCGERAEDIAFKCVHCLEFVFCNTCVILRREQHPRDEYHRFDVINPRPCVDCVADDEQGGFDKAAEVPHEPASFCKCETTSKQYLVLCAGEECKSLFHPGCFGRGLSEDNMYDQENGTYYLRKDYNAAKTGRKFKCEACHDDTPIQSETSRQRSARIIGRAKDRSATQGKATKEVYNSQKDAAKNAELKMAKTEEEKVDIEAKWEEIADDEMDVDHNEHAGGYPTYRMGPITFLVKSQ</sequence>
<protein>
    <submittedName>
        <fullName evidence="3">Uncharacterized protein</fullName>
    </submittedName>
</protein>
<keyword evidence="4" id="KW-1185">Reference proteome</keyword>
<evidence type="ECO:0000256" key="1">
    <source>
        <dbReference type="SAM" id="Coils"/>
    </source>
</evidence>
<reference evidence="3 4" key="2">
    <citation type="journal article" date="2012" name="PLoS Pathog.">
        <title>Diverse lifestyles and strategies of plant pathogenesis encoded in the genomes of eighteen Dothideomycetes fungi.</title>
        <authorList>
            <person name="Ohm R.A."/>
            <person name="Feau N."/>
            <person name="Henrissat B."/>
            <person name="Schoch C.L."/>
            <person name="Horwitz B.A."/>
            <person name="Barry K.W."/>
            <person name="Condon B.J."/>
            <person name="Copeland A.C."/>
            <person name="Dhillon B."/>
            <person name="Glaser F."/>
            <person name="Hesse C.N."/>
            <person name="Kosti I."/>
            <person name="LaButti K."/>
            <person name="Lindquist E.A."/>
            <person name="Lucas S."/>
            <person name="Salamov A.A."/>
            <person name="Bradshaw R.E."/>
            <person name="Ciuffetti L."/>
            <person name="Hamelin R.C."/>
            <person name="Kema G.H.J."/>
            <person name="Lawrence C."/>
            <person name="Scott J.A."/>
            <person name="Spatafora J.W."/>
            <person name="Turgeon B.G."/>
            <person name="de Wit P.J.G.M."/>
            <person name="Zhong S."/>
            <person name="Goodwin S.B."/>
            <person name="Grigoriev I.V."/>
        </authorList>
    </citation>
    <scope>NUCLEOTIDE SEQUENCE [LARGE SCALE GENOMIC DNA]</scope>
    <source>
        <strain evidence="4">NZE10 / CBS 128990</strain>
    </source>
</reference>
<feature type="coiled-coil region" evidence="1">
    <location>
        <begin position="445"/>
        <end position="472"/>
    </location>
</feature>
<gene>
    <name evidence="3" type="ORF">DOTSEDRAFT_69571</name>
</gene>
<name>N1PXF4_DOTSN</name>
<dbReference type="eggNOG" id="ENOG502R1A2">
    <property type="taxonomic scope" value="Eukaryota"/>
</dbReference>
<feature type="region of interest" description="Disordered" evidence="2">
    <location>
        <begin position="109"/>
        <end position="155"/>
    </location>
</feature>
<dbReference type="AlphaFoldDB" id="N1PXF4"/>
<dbReference type="Gene3D" id="3.30.40.10">
    <property type="entry name" value="Zinc/RING finger domain, C3HC4 (zinc finger)"/>
    <property type="match status" value="1"/>
</dbReference>
<dbReference type="HOGENOM" id="CLU_537502_0_0_1"/>
<dbReference type="InterPro" id="IPR013083">
    <property type="entry name" value="Znf_RING/FYVE/PHD"/>
</dbReference>
<evidence type="ECO:0000313" key="4">
    <source>
        <dbReference type="Proteomes" id="UP000016933"/>
    </source>
</evidence>
<feature type="compositionally biased region" description="Basic residues" evidence="2">
    <location>
        <begin position="122"/>
        <end position="139"/>
    </location>
</feature>
<evidence type="ECO:0000256" key="2">
    <source>
        <dbReference type="SAM" id="MobiDB-lite"/>
    </source>
</evidence>
<reference evidence="4" key="1">
    <citation type="journal article" date="2012" name="PLoS Genet.">
        <title>The genomes of the fungal plant pathogens Cladosporium fulvum and Dothistroma septosporum reveal adaptation to different hosts and lifestyles but also signatures of common ancestry.</title>
        <authorList>
            <person name="de Wit P.J.G.M."/>
            <person name="van der Burgt A."/>
            <person name="Oekmen B."/>
            <person name="Stergiopoulos I."/>
            <person name="Abd-Elsalam K.A."/>
            <person name="Aerts A.L."/>
            <person name="Bahkali A.H."/>
            <person name="Beenen H.G."/>
            <person name="Chettri P."/>
            <person name="Cox M.P."/>
            <person name="Datema E."/>
            <person name="de Vries R.P."/>
            <person name="Dhillon B."/>
            <person name="Ganley A.R."/>
            <person name="Griffiths S.A."/>
            <person name="Guo Y."/>
            <person name="Hamelin R.C."/>
            <person name="Henrissat B."/>
            <person name="Kabir M.S."/>
            <person name="Jashni M.K."/>
            <person name="Kema G."/>
            <person name="Klaubauf S."/>
            <person name="Lapidus A."/>
            <person name="Levasseur A."/>
            <person name="Lindquist E."/>
            <person name="Mehrabi R."/>
            <person name="Ohm R.A."/>
            <person name="Owen T.J."/>
            <person name="Salamov A."/>
            <person name="Schwelm A."/>
            <person name="Schijlen E."/>
            <person name="Sun H."/>
            <person name="van den Burg H.A."/>
            <person name="van Ham R.C.H.J."/>
            <person name="Zhang S."/>
            <person name="Goodwin S.B."/>
            <person name="Grigoriev I.V."/>
            <person name="Collemare J."/>
            <person name="Bradshaw R.E."/>
        </authorList>
    </citation>
    <scope>NUCLEOTIDE SEQUENCE [LARGE SCALE GENOMIC DNA]</scope>
    <source>
        <strain evidence="4">NZE10 / CBS 128990</strain>
    </source>
</reference>
<evidence type="ECO:0000313" key="3">
    <source>
        <dbReference type="EMBL" id="EME47658.1"/>
    </source>
</evidence>
<accession>N1PXF4</accession>
<dbReference type="EMBL" id="KB446536">
    <property type="protein sequence ID" value="EME47658.1"/>
    <property type="molecule type" value="Genomic_DNA"/>
</dbReference>